<feature type="region of interest" description="Disordered" evidence="1">
    <location>
        <begin position="51"/>
        <end position="83"/>
    </location>
</feature>
<gene>
    <name evidence="2" type="ORF">UFOPK2086_01089</name>
</gene>
<dbReference type="AlphaFoldDB" id="A0A6J6K0W0"/>
<organism evidence="2">
    <name type="scientific">freshwater metagenome</name>
    <dbReference type="NCBI Taxonomy" id="449393"/>
    <lineage>
        <taxon>unclassified sequences</taxon>
        <taxon>metagenomes</taxon>
        <taxon>ecological metagenomes</taxon>
    </lineage>
</organism>
<proteinExistence type="predicted"/>
<sequence>MDAMCGAEGSAGCTIIVREIGLAAEKTESPACDTSIVHEPTVRMLTMPMLETEHTEPPEMTVDVTGKPLDADASRTKSGSPNS</sequence>
<name>A0A6J6K0W0_9ZZZZ</name>
<dbReference type="EMBL" id="CAEZVQ010000172">
    <property type="protein sequence ID" value="CAB4642134.1"/>
    <property type="molecule type" value="Genomic_DNA"/>
</dbReference>
<evidence type="ECO:0000313" key="2">
    <source>
        <dbReference type="EMBL" id="CAB4642134.1"/>
    </source>
</evidence>
<reference evidence="2" key="1">
    <citation type="submission" date="2020-05" db="EMBL/GenBank/DDBJ databases">
        <authorList>
            <person name="Chiriac C."/>
            <person name="Salcher M."/>
            <person name="Ghai R."/>
            <person name="Kavagutti S V."/>
        </authorList>
    </citation>
    <scope>NUCLEOTIDE SEQUENCE</scope>
</reference>
<evidence type="ECO:0000256" key="1">
    <source>
        <dbReference type="SAM" id="MobiDB-lite"/>
    </source>
</evidence>
<protein>
    <submittedName>
        <fullName evidence="2">Unannotated protein</fullName>
    </submittedName>
</protein>
<accession>A0A6J6K0W0</accession>